<accession>A0A250F2G7</accession>
<dbReference type="InterPro" id="IPR012340">
    <property type="entry name" value="NA-bd_OB-fold"/>
</dbReference>
<proteinExistence type="predicted"/>
<evidence type="ECO:0000256" key="1">
    <source>
        <dbReference type="SAM" id="MobiDB-lite"/>
    </source>
</evidence>
<dbReference type="RefSeq" id="WP_095901285.1">
    <property type="nucleotide sequence ID" value="NZ_CP022383.1"/>
</dbReference>
<reference evidence="3" key="1">
    <citation type="submission" date="2017-06" db="EMBL/GenBank/DDBJ databases">
        <title>Capnocytophaga spp. assemblies.</title>
        <authorList>
            <person name="Gulvik C.A."/>
        </authorList>
    </citation>
    <scope>NUCLEOTIDE SEQUENCE [LARGE SCALE GENOMIC DNA]</scope>
    <source>
        <strain evidence="3">H4486</strain>
    </source>
</reference>
<gene>
    <name evidence="2" type="ORF">CGC59_06465</name>
</gene>
<dbReference type="SUPFAM" id="SSF50249">
    <property type="entry name" value="Nucleic acid-binding proteins"/>
    <property type="match status" value="1"/>
</dbReference>
<evidence type="ECO:0008006" key="4">
    <source>
        <dbReference type="Google" id="ProtNLM"/>
    </source>
</evidence>
<dbReference type="AlphaFoldDB" id="A0A250F2G7"/>
<dbReference type="InterPro" id="IPR021474">
    <property type="entry name" value="DUF3127"/>
</dbReference>
<evidence type="ECO:0000313" key="3">
    <source>
        <dbReference type="Proteomes" id="UP000217334"/>
    </source>
</evidence>
<dbReference type="Proteomes" id="UP000217334">
    <property type="component" value="Chromosome"/>
</dbReference>
<feature type="compositionally biased region" description="Low complexity" evidence="1">
    <location>
        <begin position="99"/>
        <end position="141"/>
    </location>
</feature>
<evidence type="ECO:0000313" key="2">
    <source>
        <dbReference type="EMBL" id="ATA79342.1"/>
    </source>
</evidence>
<sequence>MEIQGRIKTIFATETVGQNGFQKRDLVITTDGQYPQDIIIQFAQGNCALLDNFQVGQIVKIHFNLQGREWTSPQGEVKYFNTVLGWKIELIQTTNVAQQQQQAPQGYAQPFQGYQQQPQYAPPQQTQAYPPQGQPQYQQGQMFNNMGQAPAQDDGMPF</sequence>
<name>A0A250F2G7_CAPSP</name>
<protein>
    <recommendedName>
        <fullName evidence="4">DUF3127 domain-containing protein</fullName>
    </recommendedName>
</protein>
<dbReference type="Pfam" id="PF11325">
    <property type="entry name" value="DUF3127"/>
    <property type="match status" value="1"/>
</dbReference>
<dbReference type="EMBL" id="CP022383">
    <property type="protein sequence ID" value="ATA79342.1"/>
    <property type="molecule type" value="Genomic_DNA"/>
</dbReference>
<organism evidence="2 3">
    <name type="scientific">Capnocytophaga sputigena</name>
    <dbReference type="NCBI Taxonomy" id="1019"/>
    <lineage>
        <taxon>Bacteria</taxon>
        <taxon>Pseudomonadati</taxon>
        <taxon>Bacteroidota</taxon>
        <taxon>Flavobacteriia</taxon>
        <taxon>Flavobacteriales</taxon>
        <taxon>Flavobacteriaceae</taxon>
        <taxon>Capnocytophaga</taxon>
    </lineage>
</organism>
<feature type="region of interest" description="Disordered" evidence="1">
    <location>
        <begin position="99"/>
        <end position="158"/>
    </location>
</feature>